<dbReference type="Proteomes" id="UP000007266">
    <property type="component" value="Linkage group 5"/>
</dbReference>
<organism evidence="5 6">
    <name type="scientific">Tribolium castaneum</name>
    <name type="common">Red flour beetle</name>
    <dbReference type="NCBI Taxonomy" id="7070"/>
    <lineage>
        <taxon>Eukaryota</taxon>
        <taxon>Metazoa</taxon>
        <taxon>Ecdysozoa</taxon>
        <taxon>Arthropoda</taxon>
        <taxon>Hexapoda</taxon>
        <taxon>Insecta</taxon>
        <taxon>Pterygota</taxon>
        <taxon>Neoptera</taxon>
        <taxon>Endopterygota</taxon>
        <taxon>Coleoptera</taxon>
        <taxon>Polyphaga</taxon>
        <taxon>Cucujiformia</taxon>
        <taxon>Tenebrionidae</taxon>
        <taxon>Tenebrionidae incertae sedis</taxon>
        <taxon>Tribolium</taxon>
    </lineage>
</organism>
<dbReference type="Pfam" id="PF00379">
    <property type="entry name" value="Chitin_bind_4"/>
    <property type="match status" value="1"/>
</dbReference>
<dbReference type="EMBL" id="KQ971341">
    <property type="protein sequence ID" value="EFA04512.1"/>
    <property type="molecule type" value="Genomic_DNA"/>
</dbReference>
<dbReference type="InParanoid" id="D6WMT2"/>
<evidence type="ECO:0000313" key="5">
    <source>
        <dbReference type="EMBL" id="EFA04512.1"/>
    </source>
</evidence>
<accession>D6WMT2</accession>
<dbReference type="PANTHER" id="PTHR12236:SF75">
    <property type="entry name" value="CUTICULAR PROTEIN 62BB, ISOFORM A"/>
    <property type="match status" value="1"/>
</dbReference>
<name>D6WMT2_TRICA</name>
<dbReference type="OMA" id="ECLKSTH"/>
<dbReference type="eggNOG" id="ENOG502QRPA">
    <property type="taxonomic scope" value="Eukaryota"/>
</dbReference>
<proteinExistence type="predicted"/>
<feature type="signal peptide" evidence="4">
    <location>
        <begin position="1"/>
        <end position="19"/>
    </location>
</feature>
<dbReference type="AlphaFoldDB" id="D6WMT2"/>
<dbReference type="OrthoDB" id="6365837at2759"/>
<evidence type="ECO:0008006" key="7">
    <source>
        <dbReference type="Google" id="ProtNLM"/>
    </source>
</evidence>
<keyword evidence="6" id="KW-1185">Reference proteome</keyword>
<feature type="compositionally biased region" description="Basic and acidic residues" evidence="3">
    <location>
        <begin position="103"/>
        <end position="129"/>
    </location>
</feature>
<evidence type="ECO:0000256" key="1">
    <source>
        <dbReference type="ARBA" id="ARBA00022460"/>
    </source>
</evidence>
<dbReference type="InterPro" id="IPR031311">
    <property type="entry name" value="CHIT_BIND_RR_consensus"/>
</dbReference>
<dbReference type="PhylomeDB" id="D6WMT2"/>
<dbReference type="PANTHER" id="PTHR12236">
    <property type="entry name" value="STRUCTURAL CONTITUENT OF CUTICLE"/>
    <property type="match status" value="1"/>
</dbReference>
<dbReference type="STRING" id="7070.D6WMT2"/>
<dbReference type="InterPro" id="IPR000618">
    <property type="entry name" value="Insect_cuticle"/>
</dbReference>
<keyword evidence="1 2" id="KW-0193">Cuticle</keyword>
<keyword evidence="4" id="KW-0732">Signal</keyword>
<feature type="chain" id="PRO_5003089604" description="Pupal cuticle protein Edg-84A-like Protein" evidence="4">
    <location>
        <begin position="20"/>
        <end position="220"/>
    </location>
</feature>
<reference evidence="5 6" key="1">
    <citation type="journal article" date="2008" name="Nature">
        <title>The genome of the model beetle and pest Tribolium castaneum.</title>
        <authorList>
            <consortium name="Tribolium Genome Sequencing Consortium"/>
            <person name="Richards S."/>
            <person name="Gibbs R.A."/>
            <person name="Weinstock G.M."/>
            <person name="Brown S.J."/>
            <person name="Denell R."/>
            <person name="Beeman R.W."/>
            <person name="Gibbs R."/>
            <person name="Beeman R.W."/>
            <person name="Brown S.J."/>
            <person name="Bucher G."/>
            <person name="Friedrich M."/>
            <person name="Grimmelikhuijzen C.J."/>
            <person name="Klingler M."/>
            <person name="Lorenzen M."/>
            <person name="Richards S."/>
            <person name="Roth S."/>
            <person name="Schroder R."/>
            <person name="Tautz D."/>
            <person name="Zdobnov E.M."/>
            <person name="Muzny D."/>
            <person name="Gibbs R.A."/>
            <person name="Weinstock G.M."/>
            <person name="Attaway T."/>
            <person name="Bell S."/>
            <person name="Buhay C.J."/>
            <person name="Chandrabose M.N."/>
            <person name="Chavez D."/>
            <person name="Clerk-Blankenburg K.P."/>
            <person name="Cree A."/>
            <person name="Dao M."/>
            <person name="Davis C."/>
            <person name="Chacko J."/>
            <person name="Dinh H."/>
            <person name="Dugan-Rocha S."/>
            <person name="Fowler G."/>
            <person name="Garner T.T."/>
            <person name="Garnes J."/>
            <person name="Gnirke A."/>
            <person name="Hawes A."/>
            <person name="Hernandez J."/>
            <person name="Hines S."/>
            <person name="Holder M."/>
            <person name="Hume J."/>
            <person name="Jhangiani S.N."/>
            <person name="Joshi V."/>
            <person name="Khan Z.M."/>
            <person name="Jackson L."/>
            <person name="Kovar C."/>
            <person name="Kowis A."/>
            <person name="Lee S."/>
            <person name="Lewis L.R."/>
            <person name="Margolis J."/>
            <person name="Morgan M."/>
            <person name="Nazareth L.V."/>
            <person name="Nguyen N."/>
            <person name="Okwuonu G."/>
            <person name="Parker D."/>
            <person name="Richards S."/>
            <person name="Ruiz S.J."/>
            <person name="Santibanez J."/>
            <person name="Savard J."/>
            <person name="Scherer S.E."/>
            <person name="Schneider B."/>
            <person name="Sodergren E."/>
            <person name="Tautz D."/>
            <person name="Vattahil S."/>
            <person name="Villasana D."/>
            <person name="White C.S."/>
            <person name="Wright R."/>
            <person name="Park Y."/>
            <person name="Beeman R.W."/>
            <person name="Lord J."/>
            <person name="Oppert B."/>
            <person name="Lorenzen M."/>
            <person name="Brown S."/>
            <person name="Wang L."/>
            <person name="Savard J."/>
            <person name="Tautz D."/>
            <person name="Richards S."/>
            <person name="Weinstock G."/>
            <person name="Gibbs R.A."/>
            <person name="Liu Y."/>
            <person name="Worley K."/>
            <person name="Weinstock G."/>
            <person name="Elsik C.G."/>
            <person name="Reese J.T."/>
            <person name="Elhaik E."/>
            <person name="Landan G."/>
            <person name="Graur D."/>
            <person name="Arensburger P."/>
            <person name="Atkinson P."/>
            <person name="Beeman R.W."/>
            <person name="Beidler J."/>
            <person name="Brown S.J."/>
            <person name="Demuth J.P."/>
            <person name="Drury D.W."/>
            <person name="Du Y.Z."/>
            <person name="Fujiwara H."/>
            <person name="Lorenzen M."/>
            <person name="Maselli V."/>
            <person name="Osanai M."/>
            <person name="Park Y."/>
            <person name="Robertson H.M."/>
            <person name="Tu Z."/>
            <person name="Wang J.J."/>
            <person name="Wang S."/>
            <person name="Richards S."/>
            <person name="Song H."/>
            <person name="Zhang L."/>
            <person name="Sodergren E."/>
            <person name="Werner D."/>
            <person name="Stanke M."/>
            <person name="Morgenstern B."/>
            <person name="Solovyev V."/>
            <person name="Kosarev P."/>
            <person name="Brown G."/>
            <person name="Chen H.C."/>
            <person name="Ermolaeva O."/>
            <person name="Hlavina W."/>
            <person name="Kapustin Y."/>
            <person name="Kiryutin B."/>
            <person name="Kitts P."/>
            <person name="Maglott D."/>
            <person name="Pruitt K."/>
            <person name="Sapojnikov V."/>
            <person name="Souvorov A."/>
            <person name="Mackey A.J."/>
            <person name="Waterhouse R.M."/>
            <person name="Wyder S."/>
            <person name="Zdobnov E.M."/>
            <person name="Zdobnov E.M."/>
            <person name="Wyder S."/>
            <person name="Kriventseva E.V."/>
            <person name="Kadowaki T."/>
            <person name="Bork P."/>
            <person name="Aranda M."/>
            <person name="Bao R."/>
            <person name="Beermann A."/>
            <person name="Berns N."/>
            <person name="Bolognesi R."/>
            <person name="Bonneton F."/>
            <person name="Bopp D."/>
            <person name="Brown S.J."/>
            <person name="Bucher G."/>
            <person name="Butts T."/>
            <person name="Chaumot A."/>
            <person name="Denell R.E."/>
            <person name="Ferrier D.E."/>
            <person name="Friedrich M."/>
            <person name="Gordon C.M."/>
            <person name="Jindra M."/>
            <person name="Klingler M."/>
            <person name="Lan Q."/>
            <person name="Lattorff H.M."/>
            <person name="Laudet V."/>
            <person name="von Levetsow C."/>
            <person name="Liu Z."/>
            <person name="Lutz R."/>
            <person name="Lynch J.A."/>
            <person name="da Fonseca R.N."/>
            <person name="Posnien N."/>
            <person name="Reuter R."/>
            <person name="Roth S."/>
            <person name="Savard J."/>
            <person name="Schinko J.B."/>
            <person name="Schmitt C."/>
            <person name="Schoppmeier M."/>
            <person name="Schroder R."/>
            <person name="Shippy T.D."/>
            <person name="Simonnet F."/>
            <person name="Marques-Souza H."/>
            <person name="Tautz D."/>
            <person name="Tomoyasu Y."/>
            <person name="Trauner J."/>
            <person name="Van der Zee M."/>
            <person name="Vervoort M."/>
            <person name="Wittkopp N."/>
            <person name="Wimmer E.A."/>
            <person name="Yang X."/>
            <person name="Jones A.K."/>
            <person name="Sattelle D.B."/>
            <person name="Ebert P.R."/>
            <person name="Nelson D."/>
            <person name="Scott J.G."/>
            <person name="Beeman R.W."/>
            <person name="Muthukrishnan S."/>
            <person name="Kramer K.J."/>
            <person name="Arakane Y."/>
            <person name="Beeman R.W."/>
            <person name="Zhu Q."/>
            <person name="Hogenkamp D."/>
            <person name="Dixit R."/>
            <person name="Oppert B."/>
            <person name="Jiang H."/>
            <person name="Zou Z."/>
            <person name="Marshall J."/>
            <person name="Elpidina E."/>
            <person name="Vinokurov K."/>
            <person name="Oppert C."/>
            <person name="Zou Z."/>
            <person name="Evans J."/>
            <person name="Lu Z."/>
            <person name="Zhao P."/>
            <person name="Sumathipala N."/>
            <person name="Altincicek B."/>
            <person name="Vilcinskas A."/>
            <person name="Williams M."/>
            <person name="Hultmark D."/>
            <person name="Hetru C."/>
            <person name="Jiang H."/>
            <person name="Grimmelikhuijzen C.J."/>
            <person name="Hauser F."/>
            <person name="Cazzamali G."/>
            <person name="Williamson M."/>
            <person name="Park Y."/>
            <person name="Li B."/>
            <person name="Tanaka Y."/>
            <person name="Predel R."/>
            <person name="Neupert S."/>
            <person name="Schachtner J."/>
            <person name="Verleyen P."/>
            <person name="Raible F."/>
            <person name="Bork P."/>
            <person name="Friedrich M."/>
            <person name="Walden K.K."/>
            <person name="Robertson H.M."/>
            <person name="Angeli S."/>
            <person name="Foret S."/>
            <person name="Bucher G."/>
            <person name="Schuetz S."/>
            <person name="Maleszka R."/>
            <person name="Wimmer E.A."/>
            <person name="Beeman R.W."/>
            <person name="Lorenzen M."/>
            <person name="Tomoyasu Y."/>
            <person name="Miller S.C."/>
            <person name="Grossmann D."/>
            <person name="Bucher G."/>
        </authorList>
    </citation>
    <scope>NUCLEOTIDE SEQUENCE [LARGE SCALE GENOMIC DNA]</scope>
    <source>
        <strain evidence="5 6">Georgia GA2</strain>
    </source>
</reference>
<dbReference type="PROSITE" id="PS00233">
    <property type="entry name" value="CHIT_BIND_RR_1"/>
    <property type="match status" value="1"/>
</dbReference>
<feature type="region of interest" description="Disordered" evidence="3">
    <location>
        <begin position="85"/>
        <end position="129"/>
    </location>
</feature>
<dbReference type="InterPro" id="IPR051217">
    <property type="entry name" value="Insect_Cuticle_Struc_Prot"/>
</dbReference>
<evidence type="ECO:0000256" key="2">
    <source>
        <dbReference type="PROSITE-ProRule" id="PRU00497"/>
    </source>
</evidence>
<evidence type="ECO:0000313" key="6">
    <source>
        <dbReference type="Proteomes" id="UP000007266"/>
    </source>
</evidence>
<evidence type="ECO:0000256" key="3">
    <source>
        <dbReference type="SAM" id="MobiDB-lite"/>
    </source>
</evidence>
<protein>
    <recommendedName>
        <fullName evidence="7">Pupal cuticle protein Edg-84A-like Protein</fullName>
    </recommendedName>
</protein>
<dbReference type="GO" id="GO:0031012">
    <property type="term" value="C:extracellular matrix"/>
    <property type="evidence" value="ECO:0000318"/>
    <property type="project" value="GO_Central"/>
</dbReference>
<evidence type="ECO:0000256" key="4">
    <source>
        <dbReference type="SAM" id="SignalP"/>
    </source>
</evidence>
<sequence>MARPALITIALAIIQTSSSEFAHPYTEAHFHKQPSVVYVPVCTPECLKSTHHQSHFTPNNYHQLETHQSHFTPIAAEQANYHHLEGHQAHHGDSGSASVYQQSDHHGSQHEHSIHHHGSGESHQVFKQEHQHLDEGHHYDHEHHHHHEKDKNINYKFEYSVNDHKTGDVKHQKEERKGDAVNGEYSLLEEDGNVRTVKYFADWKSGFHAQVHNSKPRAHG</sequence>
<dbReference type="HOGENOM" id="CLU_1257537_0_0_1"/>
<dbReference type="KEGG" id="tca:658829"/>
<gene>
    <name evidence="5" type="primary">AUGUSTUS-3.0.2_16307</name>
    <name evidence="5" type="ORF">TcasGA2_TC016307</name>
</gene>
<reference evidence="5 6" key="2">
    <citation type="journal article" date="2010" name="Nucleic Acids Res.">
        <title>BeetleBase in 2010: revisions to provide comprehensive genomic information for Tribolium castaneum.</title>
        <authorList>
            <person name="Kim H.S."/>
            <person name="Murphy T."/>
            <person name="Xia J."/>
            <person name="Caragea D."/>
            <person name="Park Y."/>
            <person name="Beeman R.W."/>
            <person name="Lorenzen M.D."/>
            <person name="Butcher S."/>
            <person name="Manak J.R."/>
            <person name="Brown S.J."/>
        </authorList>
    </citation>
    <scope>GENOME REANNOTATION</scope>
    <source>
        <strain evidence="5 6">Georgia GA2</strain>
    </source>
</reference>
<dbReference type="PROSITE" id="PS51155">
    <property type="entry name" value="CHIT_BIND_RR_2"/>
    <property type="match status" value="1"/>
</dbReference>
<dbReference type="GO" id="GO:0042302">
    <property type="term" value="F:structural constituent of cuticle"/>
    <property type="evidence" value="ECO:0007669"/>
    <property type="project" value="UniProtKB-UniRule"/>
</dbReference>
<dbReference type="PRINTS" id="PR00947">
    <property type="entry name" value="CUTICLE"/>
</dbReference>